<evidence type="ECO:0000256" key="3">
    <source>
        <dbReference type="ARBA" id="ARBA00022960"/>
    </source>
</evidence>
<dbReference type="NCBIfam" id="TIGR00219">
    <property type="entry name" value="mreC"/>
    <property type="match status" value="1"/>
</dbReference>
<dbReference type="EMBL" id="CP140152">
    <property type="protein sequence ID" value="WQH05151.1"/>
    <property type="molecule type" value="Genomic_DNA"/>
</dbReference>
<protein>
    <recommendedName>
        <fullName evidence="2">Cell shape-determining protein MreC</fullName>
    </recommendedName>
    <alternativeName>
        <fullName evidence="4">Cell shape protein MreC</fullName>
    </alternativeName>
</protein>
<name>A0ABZ0XZX6_9BURK</name>
<evidence type="ECO:0000259" key="6">
    <source>
        <dbReference type="Pfam" id="PF04085"/>
    </source>
</evidence>
<dbReference type="Gene3D" id="2.40.10.340">
    <property type="entry name" value="Rod shape-determining protein MreC, domain 1"/>
    <property type="match status" value="1"/>
</dbReference>
<evidence type="ECO:0000256" key="1">
    <source>
        <dbReference type="ARBA" id="ARBA00009369"/>
    </source>
</evidence>
<organism evidence="7 8">
    <name type="scientific">Duganella zoogloeoides</name>
    <dbReference type="NCBI Taxonomy" id="75659"/>
    <lineage>
        <taxon>Bacteria</taxon>
        <taxon>Pseudomonadati</taxon>
        <taxon>Pseudomonadota</taxon>
        <taxon>Betaproteobacteria</taxon>
        <taxon>Burkholderiales</taxon>
        <taxon>Oxalobacteraceae</taxon>
        <taxon>Telluria group</taxon>
        <taxon>Duganella</taxon>
    </lineage>
</organism>
<evidence type="ECO:0000313" key="8">
    <source>
        <dbReference type="Proteomes" id="UP001326110"/>
    </source>
</evidence>
<feature type="region of interest" description="Disordered" evidence="5">
    <location>
        <begin position="328"/>
        <end position="435"/>
    </location>
</feature>
<reference evidence="7 8" key="1">
    <citation type="submission" date="2023-11" db="EMBL/GenBank/DDBJ databases">
        <title>MicrobeMod: A computational toolkit for identifying prokaryotic methylation and restriction-modification with nanopore sequencing.</title>
        <authorList>
            <person name="Crits-Christoph A."/>
            <person name="Kang S.C."/>
            <person name="Lee H."/>
            <person name="Ostrov N."/>
        </authorList>
    </citation>
    <scope>NUCLEOTIDE SEQUENCE [LARGE SCALE GENOMIC DNA]</scope>
    <source>
        <strain evidence="7 8">ATCC 25935</strain>
    </source>
</reference>
<dbReference type="Proteomes" id="UP001326110">
    <property type="component" value="Chromosome"/>
</dbReference>
<dbReference type="PANTHER" id="PTHR34138:SF1">
    <property type="entry name" value="CELL SHAPE-DETERMINING PROTEIN MREC"/>
    <property type="match status" value="1"/>
</dbReference>
<sequence>MEYSPPPLFKQGASARVKMTVFACISIVLLLVDSQMRTLGTVRQVVGTVLHPLQMVALLPRDAIYGAGDYFSSLAEMKKQVDELKRQQIADAQALQQAQLRTAENNQLRRLMGAREQVPTKSMLAEVLYDARDASSRKIILNRGSNSDVSLGLPVIDNQGVVGQVTRVFPFTSEVTLLTDKDQAIPVQLLRNGLRSVAYGRGKIGSLELRFTAPNADIKVGDIVVTSGLDGIYPAGLAVARVTQVDSNANGAFGGVICQPLAGIQNNRQLLILMSPPEIAPRPPDEEPRVPRKGNNRMAPIKDPVKEEAPAAGAAPAAGTAAATGSDLIPKAPAATPPAAAPATGAPTAATPVATPAGGTPTAATPATRVPAIGTPTAATPTTRAPATGAPAAGTPAVTPPAARTPATVPANRAPATGAPAAGAPAATPTKEPAR</sequence>
<evidence type="ECO:0000256" key="4">
    <source>
        <dbReference type="ARBA" id="ARBA00032089"/>
    </source>
</evidence>
<dbReference type="GeneID" id="43165982"/>
<evidence type="ECO:0000256" key="5">
    <source>
        <dbReference type="SAM" id="MobiDB-lite"/>
    </source>
</evidence>
<keyword evidence="8" id="KW-1185">Reference proteome</keyword>
<keyword evidence="3" id="KW-0133">Cell shape</keyword>
<feature type="compositionally biased region" description="Low complexity" evidence="5">
    <location>
        <begin position="341"/>
        <end position="435"/>
    </location>
</feature>
<proteinExistence type="inferred from homology"/>
<accession>A0ABZ0XZX6</accession>
<dbReference type="Pfam" id="PF04085">
    <property type="entry name" value="MreC"/>
    <property type="match status" value="1"/>
</dbReference>
<dbReference type="InterPro" id="IPR007221">
    <property type="entry name" value="MreC"/>
</dbReference>
<dbReference type="InterPro" id="IPR042175">
    <property type="entry name" value="Cell/Rod_MreC_2"/>
</dbReference>
<dbReference type="PANTHER" id="PTHR34138">
    <property type="entry name" value="CELL SHAPE-DETERMINING PROTEIN MREC"/>
    <property type="match status" value="1"/>
</dbReference>
<comment type="similarity">
    <text evidence="1">Belongs to the MreC family.</text>
</comment>
<gene>
    <name evidence="7" type="primary">mreC</name>
    <name evidence="7" type="ORF">SR858_02150</name>
</gene>
<evidence type="ECO:0000256" key="2">
    <source>
        <dbReference type="ARBA" id="ARBA00013855"/>
    </source>
</evidence>
<dbReference type="RefSeq" id="WP_019924445.1">
    <property type="nucleotide sequence ID" value="NZ_CP140152.1"/>
</dbReference>
<dbReference type="Gene3D" id="2.40.10.350">
    <property type="entry name" value="Rod shape-determining protein MreC, domain 2"/>
    <property type="match status" value="1"/>
</dbReference>
<dbReference type="InterPro" id="IPR042177">
    <property type="entry name" value="Cell/Rod_1"/>
</dbReference>
<dbReference type="InterPro" id="IPR055342">
    <property type="entry name" value="MreC_beta-barrel_core"/>
</dbReference>
<feature type="region of interest" description="Disordered" evidence="5">
    <location>
        <begin position="275"/>
        <end position="300"/>
    </location>
</feature>
<feature type="domain" description="Rod shape-determining protein MreC beta-barrel core" evidence="6">
    <location>
        <begin position="127"/>
        <end position="273"/>
    </location>
</feature>
<evidence type="ECO:0000313" key="7">
    <source>
        <dbReference type="EMBL" id="WQH05151.1"/>
    </source>
</evidence>